<proteinExistence type="predicted"/>
<name>A0A0A9BH29_ARUDO</name>
<sequence length="32" mass="3398">MATGRGRGKGRGRAPVTWEGSFDPAAYVVSPY</sequence>
<accession>A0A0A9BH29</accession>
<reference evidence="1" key="2">
    <citation type="journal article" date="2015" name="Data Brief">
        <title>Shoot transcriptome of the giant reed, Arundo donax.</title>
        <authorList>
            <person name="Barrero R.A."/>
            <person name="Guerrero F.D."/>
            <person name="Moolhuijzen P."/>
            <person name="Goolsby J.A."/>
            <person name="Tidwell J."/>
            <person name="Bellgard S.E."/>
            <person name="Bellgard M.I."/>
        </authorList>
    </citation>
    <scope>NUCLEOTIDE SEQUENCE</scope>
    <source>
        <tissue evidence="1">Shoot tissue taken approximately 20 cm above the soil surface</tissue>
    </source>
</reference>
<dbReference type="EMBL" id="GBRH01237360">
    <property type="protein sequence ID" value="JAD60535.1"/>
    <property type="molecule type" value="Transcribed_RNA"/>
</dbReference>
<protein>
    <submittedName>
        <fullName evidence="1">Uncharacterized protein</fullName>
    </submittedName>
</protein>
<evidence type="ECO:0000313" key="1">
    <source>
        <dbReference type="EMBL" id="JAD60535.1"/>
    </source>
</evidence>
<reference evidence="1" key="1">
    <citation type="submission" date="2014-09" db="EMBL/GenBank/DDBJ databases">
        <authorList>
            <person name="Magalhaes I.L.F."/>
            <person name="Oliveira U."/>
            <person name="Santos F.R."/>
            <person name="Vidigal T.H.D.A."/>
            <person name="Brescovit A.D."/>
            <person name="Santos A.J."/>
        </authorList>
    </citation>
    <scope>NUCLEOTIDE SEQUENCE</scope>
    <source>
        <tissue evidence="1">Shoot tissue taken approximately 20 cm above the soil surface</tissue>
    </source>
</reference>
<organism evidence="1">
    <name type="scientific">Arundo donax</name>
    <name type="common">Giant reed</name>
    <name type="synonym">Donax arundinaceus</name>
    <dbReference type="NCBI Taxonomy" id="35708"/>
    <lineage>
        <taxon>Eukaryota</taxon>
        <taxon>Viridiplantae</taxon>
        <taxon>Streptophyta</taxon>
        <taxon>Embryophyta</taxon>
        <taxon>Tracheophyta</taxon>
        <taxon>Spermatophyta</taxon>
        <taxon>Magnoliopsida</taxon>
        <taxon>Liliopsida</taxon>
        <taxon>Poales</taxon>
        <taxon>Poaceae</taxon>
        <taxon>PACMAD clade</taxon>
        <taxon>Arundinoideae</taxon>
        <taxon>Arundineae</taxon>
        <taxon>Arundo</taxon>
    </lineage>
</organism>
<dbReference type="AlphaFoldDB" id="A0A0A9BH29"/>